<dbReference type="InterPro" id="IPR013783">
    <property type="entry name" value="Ig-like_fold"/>
</dbReference>
<evidence type="ECO:0000256" key="4">
    <source>
        <dbReference type="ARBA" id="ARBA00022989"/>
    </source>
</evidence>
<keyword evidence="6" id="KW-0175">Coiled coil</keyword>
<dbReference type="PANTHER" id="PTHR10809:SF6">
    <property type="entry name" value="AT11025P-RELATED"/>
    <property type="match status" value="1"/>
</dbReference>
<organism evidence="9">
    <name type="scientific">Spongospora subterranea</name>
    <dbReference type="NCBI Taxonomy" id="70186"/>
    <lineage>
        <taxon>Eukaryota</taxon>
        <taxon>Sar</taxon>
        <taxon>Rhizaria</taxon>
        <taxon>Endomyxa</taxon>
        <taxon>Phytomyxea</taxon>
        <taxon>Plasmodiophorida</taxon>
        <taxon>Plasmodiophoridae</taxon>
        <taxon>Spongospora</taxon>
    </lineage>
</organism>
<evidence type="ECO:0000313" key="9">
    <source>
        <dbReference type="EMBL" id="CRZ10062.1"/>
    </source>
</evidence>
<feature type="compositionally biased region" description="Polar residues" evidence="7">
    <location>
        <begin position="272"/>
        <end position="288"/>
    </location>
</feature>
<protein>
    <recommendedName>
        <fullName evidence="8">MSP domain-containing protein</fullName>
    </recommendedName>
</protein>
<name>A0A0H5R8L8_9EUKA</name>
<reference evidence="9" key="1">
    <citation type="submission" date="2015-04" db="EMBL/GenBank/DDBJ databases">
        <title>The genome sequence of the plant pathogenic Rhizarian Plasmodiophora brassicae reveals insights in its biotrophic life cycle and the origin of chitin synthesis.</title>
        <authorList>
            <person name="Schwelm A."/>
            <person name="Fogelqvist J."/>
            <person name="Knaust A."/>
            <person name="Julke S."/>
            <person name="Lilja T."/>
            <person name="Dhandapani V."/>
            <person name="Bonilla-Rosso G."/>
            <person name="Karlsson M."/>
            <person name="Shevchenko A."/>
            <person name="Choi S.R."/>
            <person name="Kim H.G."/>
            <person name="Park J.Y."/>
            <person name="Lim Y.P."/>
            <person name="Ludwig-Muller J."/>
            <person name="Dixelius C."/>
        </authorList>
    </citation>
    <scope>NUCLEOTIDE SEQUENCE</scope>
    <source>
        <tissue evidence="9">Potato root galls</tissue>
    </source>
</reference>
<keyword evidence="3" id="KW-0812">Transmembrane</keyword>
<evidence type="ECO:0000256" key="1">
    <source>
        <dbReference type="ARBA" id="ARBA00004211"/>
    </source>
</evidence>
<dbReference type="InterPro" id="IPR008962">
    <property type="entry name" value="PapD-like_sf"/>
</dbReference>
<evidence type="ECO:0000259" key="8">
    <source>
        <dbReference type="PROSITE" id="PS50202"/>
    </source>
</evidence>
<feature type="compositionally biased region" description="Polar residues" evidence="7">
    <location>
        <begin position="295"/>
        <end position="308"/>
    </location>
</feature>
<dbReference type="GO" id="GO:0061817">
    <property type="term" value="P:endoplasmic reticulum-plasma membrane tethering"/>
    <property type="evidence" value="ECO:0007669"/>
    <property type="project" value="TreeGrafter"/>
</dbReference>
<dbReference type="GO" id="GO:0005886">
    <property type="term" value="C:plasma membrane"/>
    <property type="evidence" value="ECO:0007669"/>
    <property type="project" value="TreeGrafter"/>
</dbReference>
<feature type="domain" description="MSP" evidence="8">
    <location>
        <begin position="27"/>
        <end position="149"/>
    </location>
</feature>
<proteinExistence type="inferred from homology"/>
<accession>A0A0H5R8L8</accession>
<dbReference type="Pfam" id="PF00635">
    <property type="entry name" value="Motile_Sperm"/>
    <property type="match status" value="1"/>
</dbReference>
<dbReference type="Gene3D" id="2.60.40.10">
    <property type="entry name" value="Immunoglobulins"/>
    <property type="match status" value="1"/>
</dbReference>
<dbReference type="EMBL" id="HACM01009620">
    <property type="protein sequence ID" value="CRZ10062.1"/>
    <property type="molecule type" value="Transcribed_RNA"/>
</dbReference>
<comment type="subcellular location">
    <subcellularLocation>
        <location evidence="1">Membrane</location>
        <topology evidence="1">Single-pass type IV membrane protein</topology>
    </subcellularLocation>
</comment>
<dbReference type="GO" id="GO:0005789">
    <property type="term" value="C:endoplasmic reticulum membrane"/>
    <property type="evidence" value="ECO:0007669"/>
    <property type="project" value="InterPro"/>
</dbReference>
<dbReference type="GO" id="GO:0090158">
    <property type="term" value="P:endoplasmic reticulum membrane organization"/>
    <property type="evidence" value="ECO:0007669"/>
    <property type="project" value="TreeGrafter"/>
</dbReference>
<evidence type="ECO:0000256" key="5">
    <source>
        <dbReference type="ARBA" id="ARBA00023136"/>
    </source>
</evidence>
<feature type="coiled-coil region" evidence="6">
    <location>
        <begin position="328"/>
        <end position="362"/>
    </location>
</feature>
<dbReference type="PANTHER" id="PTHR10809">
    <property type="entry name" value="VESICLE-ASSOCIATED MEMBRANE PROTEIN-ASSOCIATED PROTEIN"/>
    <property type="match status" value="1"/>
</dbReference>
<keyword evidence="4" id="KW-1133">Transmembrane helix</keyword>
<evidence type="ECO:0000256" key="6">
    <source>
        <dbReference type="SAM" id="Coils"/>
    </source>
</evidence>
<dbReference type="InterPro" id="IPR016763">
    <property type="entry name" value="VAP"/>
</dbReference>
<comment type="similarity">
    <text evidence="2">Belongs to the VAMP-associated protein (VAP) (TC 9.B.17) family.</text>
</comment>
<dbReference type="SUPFAM" id="SSF49354">
    <property type="entry name" value="PapD-like"/>
    <property type="match status" value="1"/>
</dbReference>
<dbReference type="AlphaFoldDB" id="A0A0H5R8L8"/>
<keyword evidence="5" id="KW-0472">Membrane</keyword>
<dbReference type="PROSITE" id="PS50202">
    <property type="entry name" value="MSP"/>
    <property type="match status" value="1"/>
</dbReference>
<evidence type="ECO:0000256" key="3">
    <source>
        <dbReference type="ARBA" id="ARBA00022692"/>
    </source>
</evidence>
<feature type="region of interest" description="Disordered" evidence="7">
    <location>
        <begin position="243"/>
        <end position="308"/>
    </location>
</feature>
<dbReference type="InterPro" id="IPR000535">
    <property type="entry name" value="MSP_dom"/>
</dbReference>
<evidence type="ECO:0000256" key="7">
    <source>
        <dbReference type="SAM" id="MobiDB-lite"/>
    </source>
</evidence>
<sequence length="442" mass="47457">MSDDAEQPPESPSGQSTLIKPADPLQVLEVTPSELRIQCLLNVEVSYSFVLKNITKQIVAFKVKTTAPRRYMVRPAQGSIPPAESATITVVLVKITSYPDQTNPRNLRDKFLVQSLVLPCELSTEEQNHLWTDKEKKHDPRGHRAYYEHKLKCRLVIPLPESDGEIGGGGVPTAHSAIGFRGGSVPTATSTMEQSMEPASNPTSMPTPLKTVITAFESVSPTALPLSSPSSSVEVRSPPMLTSADVAEPTSSIVSESTSQKTHATDVVAPSVETNISSGVTKSESPTVASAPETVPSSSQKKAPSTLGQEFATMVNRPKEYDKMLAYSVKLTAEREALELKIARLTQVNTSLMEENDDLRKSLALSGTPTPSTTLRKDTSPKSVIDALHENGIQFSSVNPFTDLPVAGMPSDAASQLALGSGIQVWQILAIAALCYLLGRIL</sequence>
<feature type="compositionally biased region" description="Polar residues" evidence="7">
    <location>
        <begin position="249"/>
        <end position="262"/>
    </location>
</feature>
<evidence type="ECO:0000256" key="2">
    <source>
        <dbReference type="ARBA" id="ARBA00008932"/>
    </source>
</evidence>